<dbReference type="Proteomes" id="UP000756132">
    <property type="component" value="Chromosome 12"/>
</dbReference>
<name>A0A9Q8PKV2_PASFU</name>
<feature type="signal peptide" evidence="1">
    <location>
        <begin position="1"/>
        <end position="20"/>
    </location>
</feature>
<evidence type="ECO:0000256" key="1">
    <source>
        <dbReference type="SAM" id="SignalP"/>
    </source>
</evidence>
<dbReference type="RefSeq" id="XP_047768610.1">
    <property type="nucleotide sequence ID" value="XM_047912554.1"/>
</dbReference>
<evidence type="ECO:0000313" key="3">
    <source>
        <dbReference type="Proteomes" id="UP000756132"/>
    </source>
</evidence>
<sequence length="140" mass="14771">MHAVLAAFILCVALATLGTSSTISNRPYGTFALSAARARPRFRYWLPDAGVSPATVKADIEAAGVWGAGGVEFLLFYNHGGGAPVDNWVEYGFGTPAFNVLFKAALEAHRENGLFMGFAVGPNQGQGVPAETDNPGLQWV</sequence>
<proteinExistence type="predicted"/>
<dbReference type="KEGG" id="ffu:CLAFUR5_13406"/>
<dbReference type="OrthoDB" id="2588159at2759"/>
<gene>
    <name evidence="2" type="ORF">CLAFUR5_13406</name>
</gene>
<keyword evidence="1" id="KW-0732">Signal</keyword>
<reference evidence="2" key="1">
    <citation type="submission" date="2021-12" db="EMBL/GenBank/DDBJ databases">
        <authorList>
            <person name="Zaccaron A."/>
            <person name="Stergiopoulos I."/>
        </authorList>
    </citation>
    <scope>NUCLEOTIDE SEQUENCE</scope>
    <source>
        <strain evidence="2">Race5_Kim</strain>
    </source>
</reference>
<feature type="chain" id="PRO_5040457950" evidence="1">
    <location>
        <begin position="21"/>
        <end position="140"/>
    </location>
</feature>
<dbReference type="GeneID" id="71993284"/>
<dbReference type="EMBL" id="CP090174">
    <property type="protein sequence ID" value="UJO24244.1"/>
    <property type="molecule type" value="Genomic_DNA"/>
</dbReference>
<accession>A0A9Q8PKV2</accession>
<organism evidence="2 3">
    <name type="scientific">Passalora fulva</name>
    <name type="common">Tomato leaf mold</name>
    <name type="synonym">Cladosporium fulvum</name>
    <dbReference type="NCBI Taxonomy" id="5499"/>
    <lineage>
        <taxon>Eukaryota</taxon>
        <taxon>Fungi</taxon>
        <taxon>Dikarya</taxon>
        <taxon>Ascomycota</taxon>
        <taxon>Pezizomycotina</taxon>
        <taxon>Dothideomycetes</taxon>
        <taxon>Dothideomycetidae</taxon>
        <taxon>Mycosphaerellales</taxon>
        <taxon>Mycosphaerellaceae</taxon>
        <taxon>Fulvia</taxon>
    </lineage>
</organism>
<protein>
    <submittedName>
        <fullName evidence="2">Uncharacterized protein</fullName>
    </submittedName>
</protein>
<keyword evidence="3" id="KW-1185">Reference proteome</keyword>
<dbReference type="AlphaFoldDB" id="A0A9Q8PKV2"/>
<evidence type="ECO:0000313" key="2">
    <source>
        <dbReference type="EMBL" id="UJO24244.1"/>
    </source>
</evidence>
<reference evidence="2" key="2">
    <citation type="journal article" date="2022" name="Microb. Genom.">
        <title>A chromosome-scale genome assembly of the tomato pathogen Cladosporium fulvum reveals a compartmentalized genome architecture and the presence of a dispensable chromosome.</title>
        <authorList>
            <person name="Zaccaron A.Z."/>
            <person name="Chen L.H."/>
            <person name="Samaras A."/>
            <person name="Stergiopoulos I."/>
        </authorList>
    </citation>
    <scope>NUCLEOTIDE SEQUENCE</scope>
    <source>
        <strain evidence="2">Race5_Kim</strain>
    </source>
</reference>